<dbReference type="InterPro" id="IPR025949">
    <property type="entry name" value="PapC-like_C"/>
</dbReference>
<dbReference type="InterPro" id="IPR037224">
    <property type="entry name" value="PapC_N_sf"/>
</dbReference>
<keyword evidence="6" id="KW-0732">Signal</keyword>
<comment type="subcellular location">
    <subcellularLocation>
        <location evidence="1">Cell outer membrane</location>
        <topology evidence="1">Multi-pass membrane protein</topology>
    </subcellularLocation>
</comment>
<organism evidence="11 12">
    <name type="scientific">Salmonella enterica</name>
    <name type="common">Salmonella choleraesuis</name>
    <dbReference type="NCBI Taxonomy" id="28901"/>
    <lineage>
        <taxon>Bacteria</taxon>
        <taxon>Pseudomonadati</taxon>
        <taxon>Pseudomonadota</taxon>
        <taxon>Gammaproteobacteria</taxon>
        <taxon>Enterobacterales</taxon>
        <taxon>Enterobacteriaceae</taxon>
        <taxon>Salmonella</taxon>
    </lineage>
</organism>
<protein>
    <submittedName>
        <fullName evidence="11">Outer membrane usher protein</fullName>
    </submittedName>
</protein>
<evidence type="ECO:0000256" key="2">
    <source>
        <dbReference type="ARBA" id="ARBA00008064"/>
    </source>
</evidence>
<dbReference type="Pfam" id="PF13953">
    <property type="entry name" value="PapC_C"/>
    <property type="match status" value="1"/>
</dbReference>
<dbReference type="Gene3D" id="3.10.20.410">
    <property type="match status" value="1"/>
</dbReference>
<dbReference type="InterPro" id="IPR025885">
    <property type="entry name" value="PapC_N"/>
</dbReference>
<evidence type="ECO:0000259" key="10">
    <source>
        <dbReference type="Pfam" id="PF13954"/>
    </source>
</evidence>
<dbReference type="GO" id="GO:0015473">
    <property type="term" value="F:fimbrial usher porin activity"/>
    <property type="evidence" value="ECO:0007669"/>
    <property type="project" value="InterPro"/>
</dbReference>
<dbReference type="Gene3D" id="2.60.40.3110">
    <property type="match status" value="1"/>
</dbReference>
<keyword evidence="7" id="KW-0472">Membrane</keyword>
<gene>
    <name evidence="11" type="primary">steB</name>
    <name evidence="11" type="ORF">NCTC10718_05127</name>
</gene>
<dbReference type="Pfam" id="PF13954">
    <property type="entry name" value="PapC_N"/>
    <property type="match status" value="1"/>
</dbReference>
<dbReference type="PANTHER" id="PTHR30451">
    <property type="entry name" value="OUTER MEMBRANE USHER PROTEIN"/>
    <property type="match status" value="1"/>
</dbReference>
<keyword evidence="3" id="KW-0813">Transport</keyword>
<evidence type="ECO:0000256" key="8">
    <source>
        <dbReference type="ARBA" id="ARBA00023237"/>
    </source>
</evidence>
<feature type="domain" description="PapC N-terminal" evidence="10">
    <location>
        <begin position="32"/>
        <end position="180"/>
    </location>
</feature>
<name>A0A379SEG7_SALER</name>
<reference evidence="11 12" key="1">
    <citation type="submission" date="2018-06" db="EMBL/GenBank/DDBJ databases">
        <authorList>
            <consortium name="Pathogen Informatics"/>
            <person name="Doyle S."/>
        </authorList>
    </citation>
    <scope>NUCLEOTIDE SEQUENCE [LARGE SCALE GENOMIC DNA]</scope>
    <source>
        <strain evidence="11 12">NCTC10718</strain>
    </source>
</reference>
<dbReference type="EMBL" id="UGWQ01000004">
    <property type="protein sequence ID" value="SUG27797.1"/>
    <property type="molecule type" value="Genomic_DNA"/>
</dbReference>
<evidence type="ECO:0000313" key="11">
    <source>
        <dbReference type="EMBL" id="SUG27797.1"/>
    </source>
</evidence>
<evidence type="ECO:0000259" key="9">
    <source>
        <dbReference type="Pfam" id="PF13953"/>
    </source>
</evidence>
<evidence type="ECO:0000313" key="12">
    <source>
        <dbReference type="Proteomes" id="UP000254332"/>
    </source>
</evidence>
<dbReference type="AlphaFoldDB" id="A0A379SEG7"/>
<dbReference type="InterPro" id="IPR000015">
    <property type="entry name" value="Fimb_usher"/>
</dbReference>
<proteinExistence type="inferred from homology"/>
<accession>A0A379SEG7</accession>
<keyword evidence="5" id="KW-0812">Transmembrane</keyword>
<evidence type="ECO:0000256" key="3">
    <source>
        <dbReference type="ARBA" id="ARBA00022448"/>
    </source>
</evidence>
<dbReference type="PANTHER" id="PTHR30451:SF10">
    <property type="entry name" value="OUTER MEMBRANE USHER PROTEIN YFCU-RELATED"/>
    <property type="match status" value="1"/>
</dbReference>
<dbReference type="InterPro" id="IPR043142">
    <property type="entry name" value="PapC-like_C_sf"/>
</dbReference>
<evidence type="ECO:0000256" key="5">
    <source>
        <dbReference type="ARBA" id="ARBA00022692"/>
    </source>
</evidence>
<dbReference type="GO" id="GO:0009297">
    <property type="term" value="P:pilus assembly"/>
    <property type="evidence" value="ECO:0007669"/>
    <property type="project" value="InterPro"/>
</dbReference>
<feature type="domain" description="PapC-like C-terminal" evidence="9">
    <location>
        <begin position="769"/>
        <end position="823"/>
    </location>
</feature>
<evidence type="ECO:0000256" key="7">
    <source>
        <dbReference type="ARBA" id="ARBA00023136"/>
    </source>
</evidence>
<dbReference type="SUPFAM" id="SSF141729">
    <property type="entry name" value="FimD N-terminal domain-like"/>
    <property type="match status" value="1"/>
</dbReference>
<comment type="similarity">
    <text evidence="2">Belongs to the fimbrial export usher family.</text>
</comment>
<dbReference type="Pfam" id="PF00577">
    <property type="entry name" value="Usher"/>
    <property type="match status" value="1"/>
</dbReference>
<dbReference type="Gene3D" id="2.60.40.2070">
    <property type="match status" value="1"/>
</dbReference>
<keyword evidence="8" id="KW-0998">Cell outer membrane</keyword>
<dbReference type="InterPro" id="IPR042186">
    <property type="entry name" value="FimD_plug_dom"/>
</dbReference>
<sequence length="842" mass="91687">MVLIMFQGRFGVNRVAFFVFLCLLAGKSVAVEFNTDIVDTEDKSNIDFSAFSRAGYIMPGTYQMQVRLNGEGLGNEMSVPFYERPTTGDMKSLPEACLPPELINQLGLTDAARKKVGTWHSGQCIDFRNLPGVQVSPDLTHSGVNLSVPQAWLEYSDASWLPPSRWDDGIPGLLVDYNASGTVTRNKGQSQQQYASVNGTGGLNVGAWRLRADYQGSYSHMAGTRQPSRSDFALSRLYLYRPLPKMQARLTLGENYVSSSLFDSWRYTGGVVESDENMLPPQLRGYAPEIIGVAKTNARVTVSQQGRVIYDSTVPAGPFRIQSLNNATRGQLDVKVTEQNGEVQTFTVNTASVPYLTRPGRVRYQVVIGRPTDWEHDVAGDTFAAGEMSWGISNAWSAYGGTILSRGYKSFAGGLGRDLLQLGTLAFDVTQSFAKLADAGIPDADDRQGKSWRISYSKRFDEANADVTFAGYRFTERNYMSMQDYLDALNNGRISERQKERYQVNLNKRFDDIRLPFSVGLNYEHQTYWDRGDTEQYGMNVGTWFDLPSLGLRNLSLNLTATRSQYYGKNDDVVNLMLSVPVGGNTVSLNGAYSGGRYSERLGYYGRAGNLDSYSLNAGMNHGGMQKDNASFSGMYTHNGALAQVGANMAVENDRYTSFGLNLSGGMTATAKGAALHAGGYNGGTRLMVDTDGVGGVPVDGGRAVTNPWGIGVLTDVSSYYRTTARVDVNNLPDDVEASQSVAEAALTEGAIGYRKFSVLKGSRLFAILRLADGSHPPFGASVRNSHGRELGIVSDGGLSWLSGITPGEALDVAWDNRVGCRVMIPAKLGDAQLLLPCTAGR</sequence>
<evidence type="ECO:0000256" key="6">
    <source>
        <dbReference type="ARBA" id="ARBA00022729"/>
    </source>
</evidence>
<dbReference type="Proteomes" id="UP000254332">
    <property type="component" value="Unassembled WGS sequence"/>
</dbReference>
<evidence type="ECO:0000256" key="4">
    <source>
        <dbReference type="ARBA" id="ARBA00022452"/>
    </source>
</evidence>
<keyword evidence="4" id="KW-1134">Transmembrane beta strand</keyword>
<evidence type="ECO:0000256" key="1">
    <source>
        <dbReference type="ARBA" id="ARBA00004571"/>
    </source>
</evidence>
<dbReference type="Gene3D" id="2.60.40.2610">
    <property type="entry name" value="Outer membrane usher protein FimD, plug domain"/>
    <property type="match status" value="1"/>
</dbReference>
<dbReference type="GO" id="GO:0009279">
    <property type="term" value="C:cell outer membrane"/>
    <property type="evidence" value="ECO:0007669"/>
    <property type="project" value="UniProtKB-SubCell"/>
</dbReference>